<dbReference type="Gene3D" id="3.40.50.150">
    <property type="entry name" value="Vaccinia Virus protein VP39"/>
    <property type="match status" value="1"/>
</dbReference>
<protein>
    <submittedName>
        <fullName evidence="5">Methyltransferase domain-containing protein</fullName>
    </submittedName>
</protein>
<dbReference type="GO" id="GO:0035657">
    <property type="term" value="C:eRF1 methyltransferase complex"/>
    <property type="evidence" value="ECO:0007669"/>
    <property type="project" value="TreeGrafter"/>
</dbReference>
<dbReference type="PANTHER" id="PTHR45875:SF1">
    <property type="entry name" value="METHYLTRANSFERASE N6AMT1"/>
    <property type="match status" value="1"/>
</dbReference>
<sequence>MTITAPPLSNVAVLTPGVYHPQDDSRLLIDAVEQHVVLEGRTVLDLCTGTGVVAIAAARLGAASVTAWDICPQAVHCSRTNAAAAGVTVEVVLGSWAVAVGRGRFDVVLANPPYVPVSPGLPPVDGPAQAWDAGHDGRLVIDPLCAAAPQLLTDGGTLFLVQSEFTGVDQSLAALTAAGLRASVVARQRIPFGPVLTSRSEWLERTGRTTIGCREEELTVIRADKR</sequence>
<dbReference type="PANTHER" id="PTHR45875">
    <property type="entry name" value="METHYLTRANSFERASE N6AMT1"/>
    <property type="match status" value="1"/>
</dbReference>
<dbReference type="InterPro" id="IPR029063">
    <property type="entry name" value="SAM-dependent_MTases_sf"/>
</dbReference>
<dbReference type="InterPro" id="IPR004557">
    <property type="entry name" value="PrmC-related"/>
</dbReference>
<dbReference type="Pfam" id="PF06325">
    <property type="entry name" value="PrmA"/>
    <property type="match status" value="1"/>
</dbReference>
<name>A0A502DVC4_9MYCO</name>
<dbReference type="InterPro" id="IPR002052">
    <property type="entry name" value="DNA_methylase_N6_adenine_CS"/>
</dbReference>
<keyword evidence="4" id="KW-0949">S-adenosyl-L-methionine</keyword>
<reference evidence="5 6" key="1">
    <citation type="journal article" date="2019" name="Environ. Microbiol.">
        <title>Species interactions and distinct microbial communities in high Arctic permafrost affected cryosols are associated with the CH4 and CO2 gas fluxes.</title>
        <authorList>
            <person name="Altshuler I."/>
            <person name="Hamel J."/>
            <person name="Turney S."/>
            <person name="Magnuson E."/>
            <person name="Levesque R."/>
            <person name="Greer C."/>
            <person name="Whyte L.G."/>
        </authorList>
    </citation>
    <scope>NUCLEOTIDE SEQUENCE [LARGE SCALE GENOMIC DNA]</scope>
    <source>
        <strain evidence="5 6">S5.20</strain>
    </source>
</reference>
<dbReference type="GO" id="GO:0008276">
    <property type="term" value="F:protein methyltransferase activity"/>
    <property type="evidence" value="ECO:0007669"/>
    <property type="project" value="TreeGrafter"/>
</dbReference>
<evidence type="ECO:0000256" key="1">
    <source>
        <dbReference type="ARBA" id="ARBA00006149"/>
    </source>
</evidence>
<dbReference type="Proteomes" id="UP000320095">
    <property type="component" value="Unassembled WGS sequence"/>
</dbReference>
<dbReference type="SUPFAM" id="SSF53335">
    <property type="entry name" value="S-adenosyl-L-methionine-dependent methyltransferases"/>
    <property type="match status" value="1"/>
</dbReference>
<proteinExistence type="inferred from homology"/>
<dbReference type="RefSeq" id="WP_140698509.1">
    <property type="nucleotide sequence ID" value="NZ_RCZG01000018.1"/>
</dbReference>
<dbReference type="InterPro" id="IPR052190">
    <property type="entry name" value="Euk-Arch_PrmC-MTase"/>
</dbReference>
<evidence type="ECO:0000256" key="3">
    <source>
        <dbReference type="ARBA" id="ARBA00022679"/>
    </source>
</evidence>
<gene>
    <name evidence="5" type="ORF">EAH80_27360</name>
</gene>
<keyword evidence="6" id="KW-1185">Reference proteome</keyword>
<dbReference type="GO" id="GO:0008757">
    <property type="term" value="F:S-adenosylmethionine-dependent methyltransferase activity"/>
    <property type="evidence" value="ECO:0007669"/>
    <property type="project" value="TreeGrafter"/>
</dbReference>
<dbReference type="CDD" id="cd02440">
    <property type="entry name" value="AdoMet_MTases"/>
    <property type="match status" value="1"/>
</dbReference>
<evidence type="ECO:0000313" key="5">
    <source>
        <dbReference type="EMBL" id="TPG28271.1"/>
    </source>
</evidence>
<accession>A0A502DVC4</accession>
<dbReference type="GO" id="GO:0003676">
    <property type="term" value="F:nucleic acid binding"/>
    <property type="evidence" value="ECO:0007669"/>
    <property type="project" value="InterPro"/>
</dbReference>
<dbReference type="NCBIfam" id="TIGR00537">
    <property type="entry name" value="hemK_rel_arch"/>
    <property type="match status" value="1"/>
</dbReference>
<dbReference type="GO" id="GO:0032259">
    <property type="term" value="P:methylation"/>
    <property type="evidence" value="ECO:0007669"/>
    <property type="project" value="UniProtKB-KW"/>
</dbReference>
<keyword evidence="3 5" id="KW-0808">Transferase</keyword>
<evidence type="ECO:0000313" key="6">
    <source>
        <dbReference type="Proteomes" id="UP000320095"/>
    </source>
</evidence>
<organism evidence="5 6">
    <name type="scientific">Mycolicibacterium hodleri</name>
    <dbReference type="NCBI Taxonomy" id="49897"/>
    <lineage>
        <taxon>Bacteria</taxon>
        <taxon>Bacillati</taxon>
        <taxon>Actinomycetota</taxon>
        <taxon>Actinomycetes</taxon>
        <taxon>Mycobacteriales</taxon>
        <taxon>Mycobacteriaceae</taxon>
        <taxon>Mycolicibacterium</taxon>
    </lineage>
</organism>
<dbReference type="PROSITE" id="PS00092">
    <property type="entry name" value="N6_MTASE"/>
    <property type="match status" value="1"/>
</dbReference>
<keyword evidence="2 5" id="KW-0489">Methyltransferase</keyword>
<dbReference type="OrthoDB" id="8746524at2"/>
<evidence type="ECO:0000256" key="2">
    <source>
        <dbReference type="ARBA" id="ARBA00022603"/>
    </source>
</evidence>
<comment type="similarity">
    <text evidence="1">Belongs to the eukaryotic/archaeal PrmC-related family.</text>
</comment>
<dbReference type="EMBL" id="RCZG01000018">
    <property type="protein sequence ID" value="TPG28271.1"/>
    <property type="molecule type" value="Genomic_DNA"/>
</dbReference>
<dbReference type="AlphaFoldDB" id="A0A502DVC4"/>
<comment type="caution">
    <text evidence="5">The sequence shown here is derived from an EMBL/GenBank/DDBJ whole genome shotgun (WGS) entry which is preliminary data.</text>
</comment>
<evidence type="ECO:0000256" key="4">
    <source>
        <dbReference type="ARBA" id="ARBA00022691"/>
    </source>
</evidence>